<dbReference type="AlphaFoldDB" id="A0A1Z4KKA8"/>
<proteinExistence type="predicted"/>
<name>A0A1Z4KKA8_ANAVA</name>
<reference evidence="1 2" key="1">
    <citation type="submission" date="2017-06" db="EMBL/GenBank/DDBJ databases">
        <title>Genome sequencing of cyanobaciteial culture collection at National Institute for Environmental Studies (NIES).</title>
        <authorList>
            <person name="Hirose Y."/>
            <person name="Shimura Y."/>
            <person name="Fujisawa T."/>
            <person name="Nakamura Y."/>
            <person name="Kawachi M."/>
        </authorList>
    </citation>
    <scope>NUCLEOTIDE SEQUENCE [LARGE SCALE GENOMIC DNA]</scope>
    <source>
        <strain evidence="1 2">NIES-23</strain>
    </source>
</reference>
<evidence type="ECO:0000313" key="2">
    <source>
        <dbReference type="Proteomes" id="UP000217507"/>
    </source>
</evidence>
<dbReference type="Proteomes" id="UP000217507">
    <property type="component" value="Chromosome"/>
</dbReference>
<evidence type="ECO:0000313" key="1">
    <source>
        <dbReference type="EMBL" id="BAY69402.1"/>
    </source>
</evidence>
<dbReference type="EMBL" id="AP018216">
    <property type="protein sequence ID" value="BAY69402.1"/>
    <property type="molecule type" value="Genomic_DNA"/>
</dbReference>
<protein>
    <submittedName>
        <fullName evidence="1">Uncharacterized protein</fullName>
    </submittedName>
</protein>
<sequence>MATLQLNIEQVISLVKQLAVPEQRMILQAIKAEQDAWWQSRLDDGELQMRSLSSSRGLNWDIMTEQEREDFIDDLTHESE</sequence>
<accession>A0A1Z4KKA8</accession>
<organism evidence="1 2">
    <name type="scientific">Trichormus variabilis NIES-23</name>
    <dbReference type="NCBI Taxonomy" id="1973479"/>
    <lineage>
        <taxon>Bacteria</taxon>
        <taxon>Bacillati</taxon>
        <taxon>Cyanobacteriota</taxon>
        <taxon>Cyanophyceae</taxon>
        <taxon>Nostocales</taxon>
        <taxon>Nostocaceae</taxon>
        <taxon>Trichormus</taxon>
    </lineage>
</organism>
<gene>
    <name evidence="1" type="ORF">NIES23_21960</name>
</gene>